<proteinExistence type="predicted"/>
<dbReference type="EMBL" id="SUMG01000012">
    <property type="protein sequence ID" value="NBG88835.1"/>
    <property type="molecule type" value="Genomic_DNA"/>
</dbReference>
<dbReference type="Pfam" id="PF09851">
    <property type="entry name" value="SHOCT"/>
    <property type="match status" value="1"/>
</dbReference>
<name>A0AA43XMU2_9CLOT</name>
<keyword evidence="3" id="KW-1185">Reference proteome</keyword>
<protein>
    <recommendedName>
        <fullName evidence="1">SHOCT domain-containing protein</fullName>
    </recommendedName>
</protein>
<evidence type="ECO:0000313" key="2">
    <source>
        <dbReference type="EMBL" id="NBG88835.1"/>
    </source>
</evidence>
<evidence type="ECO:0000259" key="1">
    <source>
        <dbReference type="Pfam" id="PF09851"/>
    </source>
</evidence>
<reference evidence="2 3" key="1">
    <citation type="submission" date="2019-04" db="EMBL/GenBank/DDBJ databases">
        <title>Isachenkonia alkalipeptolytica gen. nov. sp. nov. a new anaerobic, alkiliphilic organothrophic bacterium capable to reduce synthesized ferrihydrite isolated from a soda lake.</title>
        <authorList>
            <person name="Toshchakov S.V."/>
            <person name="Zavarzina D.G."/>
            <person name="Zhilina T.N."/>
            <person name="Kostrikina N.A."/>
            <person name="Kublanov I.V."/>
        </authorList>
    </citation>
    <scope>NUCLEOTIDE SEQUENCE [LARGE SCALE GENOMIC DNA]</scope>
    <source>
        <strain evidence="2 3">Z-1701</strain>
    </source>
</reference>
<evidence type="ECO:0000313" key="3">
    <source>
        <dbReference type="Proteomes" id="UP000449710"/>
    </source>
</evidence>
<gene>
    <name evidence="2" type="ORF">ISALK_10005</name>
</gene>
<accession>A0AA43XMU2</accession>
<sequence>MMFIFIIIVIVAVYLFMDSKNNKSGSENGSGAYRERNSEEGALEILNERFAKGEIDEEEYQSKKRLLQNK</sequence>
<dbReference type="AlphaFoldDB" id="A0AA43XMU2"/>
<organism evidence="2 3">
    <name type="scientific">Isachenkonia alkalipeptolytica</name>
    <dbReference type="NCBI Taxonomy" id="2565777"/>
    <lineage>
        <taxon>Bacteria</taxon>
        <taxon>Bacillati</taxon>
        <taxon>Bacillota</taxon>
        <taxon>Clostridia</taxon>
        <taxon>Eubacteriales</taxon>
        <taxon>Clostridiaceae</taxon>
        <taxon>Isachenkonia</taxon>
    </lineage>
</organism>
<comment type="caution">
    <text evidence="2">The sequence shown here is derived from an EMBL/GenBank/DDBJ whole genome shotgun (WGS) entry which is preliminary data.</text>
</comment>
<dbReference type="InterPro" id="IPR018649">
    <property type="entry name" value="SHOCT"/>
</dbReference>
<dbReference type="Proteomes" id="UP000449710">
    <property type="component" value="Unassembled WGS sequence"/>
</dbReference>
<feature type="domain" description="SHOCT" evidence="1">
    <location>
        <begin position="42"/>
        <end position="67"/>
    </location>
</feature>